<dbReference type="EMBL" id="ASGP02000001">
    <property type="protein sequence ID" value="KAH9527146.1"/>
    <property type="molecule type" value="Genomic_DNA"/>
</dbReference>
<dbReference type="Proteomes" id="UP000790347">
    <property type="component" value="Unassembled WGS sequence"/>
</dbReference>
<organism evidence="1 2">
    <name type="scientific">Dermatophagoides farinae</name>
    <name type="common">American house dust mite</name>
    <dbReference type="NCBI Taxonomy" id="6954"/>
    <lineage>
        <taxon>Eukaryota</taxon>
        <taxon>Metazoa</taxon>
        <taxon>Ecdysozoa</taxon>
        <taxon>Arthropoda</taxon>
        <taxon>Chelicerata</taxon>
        <taxon>Arachnida</taxon>
        <taxon>Acari</taxon>
        <taxon>Acariformes</taxon>
        <taxon>Sarcoptiformes</taxon>
        <taxon>Astigmata</taxon>
        <taxon>Psoroptidia</taxon>
        <taxon>Analgoidea</taxon>
        <taxon>Pyroglyphidae</taxon>
        <taxon>Dermatophagoidinae</taxon>
        <taxon>Dermatophagoides</taxon>
    </lineage>
</organism>
<reference evidence="1" key="2">
    <citation type="journal article" date="2022" name="Res Sq">
        <title>Comparative Genomics Reveals Insights into the Divergent Evolution of Astigmatic Mites and Household Pest Adaptations.</title>
        <authorList>
            <person name="Xiong Q."/>
            <person name="Wan A.T.-Y."/>
            <person name="Liu X.-Y."/>
            <person name="Fung C.S.-H."/>
            <person name="Xiao X."/>
            <person name="Malainual N."/>
            <person name="Hou J."/>
            <person name="Wang L."/>
            <person name="Wang M."/>
            <person name="Yang K."/>
            <person name="Cui Y."/>
            <person name="Leung E."/>
            <person name="Nong W."/>
            <person name="Shin S.-K."/>
            <person name="Au S."/>
            <person name="Jeong K.Y."/>
            <person name="Chew F.T."/>
            <person name="Hui J."/>
            <person name="Leung T.F."/>
            <person name="Tungtrongchitr A."/>
            <person name="Zhong N."/>
            <person name="Liu Z."/>
            <person name="Tsui S."/>
        </authorList>
    </citation>
    <scope>NUCLEOTIDE SEQUENCE</scope>
    <source>
        <strain evidence="1">Derf</strain>
        <tissue evidence="1">Whole organism</tissue>
    </source>
</reference>
<dbReference type="AlphaFoldDB" id="A0A922I8Z6"/>
<reference evidence="1" key="1">
    <citation type="submission" date="2013-05" db="EMBL/GenBank/DDBJ databases">
        <authorList>
            <person name="Yim A.K.Y."/>
            <person name="Chan T.F."/>
            <person name="Ji K.M."/>
            <person name="Liu X.Y."/>
            <person name="Zhou J.W."/>
            <person name="Li R.Q."/>
            <person name="Yang K.Y."/>
            <person name="Li J."/>
            <person name="Li M."/>
            <person name="Law P.T.W."/>
            <person name="Wu Y.L."/>
            <person name="Cai Z.L."/>
            <person name="Qin H."/>
            <person name="Bao Y."/>
            <person name="Leung R.K.K."/>
            <person name="Ng P.K.S."/>
            <person name="Zou J."/>
            <person name="Zhong X.J."/>
            <person name="Ran P.X."/>
            <person name="Zhong N.S."/>
            <person name="Liu Z.G."/>
            <person name="Tsui S.K.W."/>
        </authorList>
    </citation>
    <scope>NUCLEOTIDE SEQUENCE</scope>
    <source>
        <strain evidence="1">Derf</strain>
        <tissue evidence="1">Whole organism</tissue>
    </source>
</reference>
<protein>
    <submittedName>
        <fullName evidence="1">Uncharacterized protein</fullName>
    </submittedName>
</protein>
<evidence type="ECO:0000313" key="2">
    <source>
        <dbReference type="Proteomes" id="UP000790347"/>
    </source>
</evidence>
<sequence>MKQGNIIEKVTQHTCMTNVRIWKVVYAKQVNNENGNVQKIMRKRTDGQTFFQRQFLVSLKKYRTKLHYQQIHGHNLSNDL</sequence>
<evidence type="ECO:0000313" key="1">
    <source>
        <dbReference type="EMBL" id="KAH9527146.1"/>
    </source>
</evidence>
<keyword evidence="2" id="KW-1185">Reference proteome</keyword>
<proteinExistence type="predicted"/>
<gene>
    <name evidence="1" type="ORF">DERF_001186</name>
</gene>
<comment type="caution">
    <text evidence="1">The sequence shown here is derived from an EMBL/GenBank/DDBJ whole genome shotgun (WGS) entry which is preliminary data.</text>
</comment>
<accession>A0A922I8Z6</accession>
<name>A0A922I8Z6_DERFA</name>